<dbReference type="GO" id="GO:0003723">
    <property type="term" value="F:RNA binding"/>
    <property type="evidence" value="ECO:0007669"/>
    <property type="project" value="UniProtKB-UniRule"/>
</dbReference>
<dbReference type="Gene3D" id="3.30.70.330">
    <property type="match status" value="1"/>
</dbReference>
<feature type="compositionally biased region" description="Basic and acidic residues" evidence="3">
    <location>
        <begin position="754"/>
        <end position="774"/>
    </location>
</feature>
<dbReference type="InterPro" id="IPR012677">
    <property type="entry name" value="Nucleotide-bd_a/b_plait_sf"/>
</dbReference>
<dbReference type="EMBL" id="JAKKPZ010000001">
    <property type="protein sequence ID" value="KAI1728917.1"/>
    <property type="molecule type" value="Genomic_DNA"/>
</dbReference>
<reference evidence="6" key="1">
    <citation type="submission" date="2022-01" db="EMBL/GenBank/DDBJ databases">
        <title>Genome Sequence Resource for Two Populations of Ditylenchus destructor, the Migratory Endoparasitic Phytonematode.</title>
        <authorList>
            <person name="Zhang H."/>
            <person name="Lin R."/>
            <person name="Xie B."/>
        </authorList>
    </citation>
    <scope>NUCLEOTIDE SEQUENCE</scope>
    <source>
        <strain evidence="6">BazhouSP</strain>
    </source>
</reference>
<name>A0AAD4RDH5_9BILA</name>
<dbReference type="PROSITE" id="PS51391">
    <property type="entry name" value="CID"/>
    <property type="match status" value="1"/>
</dbReference>
<evidence type="ECO:0000259" key="5">
    <source>
        <dbReference type="PROSITE" id="PS51391"/>
    </source>
</evidence>
<feature type="domain" description="RRM" evidence="4">
    <location>
        <begin position="462"/>
        <end position="535"/>
    </location>
</feature>
<feature type="region of interest" description="Disordered" evidence="3">
    <location>
        <begin position="274"/>
        <end position="294"/>
    </location>
</feature>
<evidence type="ECO:0000313" key="7">
    <source>
        <dbReference type="Proteomes" id="UP001201812"/>
    </source>
</evidence>
<sequence length="1110" mass="123078">MDTDVMVTFNKTLLSITEIKPPISKQKIVDVTKAALDAVKYFKHVVLAIEKFLVKCRNEYKLSGLYVMDSILRQAKKKYKKKDVFAPRFAVNLQNTFTNILTCDPSDRLKAVRVLNLWLANDIFTEDVIEPILQYCRANGIEVDVRKVEFSVKGDKANLSLYGIESTEMESFSQKLPKTPPQSAAPRTPPMPRSPAPMDESNGDQLQENRLNERDVLSLLEDHPDSRHLVASATNNKVLLTGIQNILNERVTEKLEIDKRRSGNIKNLLSREFDYSDEEEDDEDRKGNNDGSSQSFSKEYILSIARSILSDGSVNHDLQQLTTTSSKQLPPHIINAPQQILSAQPFPFPPPNFSVPPPTGASFFPPIGVPPPMVNTGGNVPPQMPSYPNNGSDGRSDKSRSDHDKSSRKRDRSRSRDRDRDVRGRRDDYRSSKSDQRSDRSDHRPSNSRNERDRRSSGLGSRTLWFGRIPPNCSENDIRESVKDAGQPEKVIVVAPRGCAYVTMRERRAAFKIVDRLAKDLQVVKKPVKISWATIQGIKENEKLMDYWDSSRGIAQIPFSKLPERLDSLLEGAFLDIHTLPTHLKGQYDARGPIVPGQSQAPIAFPGMIPGMNVTNASVSSTLPQQIPPTANLFPFQQQLNLPPPMQFGVQANATDQQKQQQTLLPTMLGNLAAFGFPPGLLPPAGMDARFPPPFMNTGAFLPNTFSAATATAPQRAPLIPSPNSIVPSFQHQNVTNQPRPTTPFGSDNSNRSGEFRGSSDNRGRGDNRYRGDNNSRGNPRGQFRGFGFRGRGDSGRGGNFHRGGFEHNGRGGGRGSRGSWDRSSNFTPTGTGSDDGFTNGGFGHGNQESSSRGGFRNDEAFRGGHFSNQRGGRFANHDSGFVGGRGRGYRGGDRFNGPPQSSFGGADVNPFSNINTDQFANAPSMETPTSQFTSTSESGSRRRVSRFSDNDEERKTVRRHASRSPLDGDARRETTPPPGISPPLAEIDRQDNQELLRPQFERGHDTLSSENPCEEMGRHGETDEWVSTTQPHESSPKVRAHISMQPEQENNSFEAPEVSSTTFHDDTTPNQQQETTNFSDIERHSKTPVQQTEGQELITSATEPTAMEQ</sequence>
<dbReference type="InterPro" id="IPR008942">
    <property type="entry name" value="ENTH_VHS"/>
</dbReference>
<dbReference type="SUPFAM" id="SSF48464">
    <property type="entry name" value="ENTH/VHS domain"/>
    <property type="match status" value="1"/>
</dbReference>
<dbReference type="Pfam" id="PF04818">
    <property type="entry name" value="CID"/>
    <property type="match status" value="1"/>
</dbReference>
<evidence type="ECO:0000256" key="3">
    <source>
        <dbReference type="SAM" id="MobiDB-lite"/>
    </source>
</evidence>
<feature type="compositionally biased region" description="Polar residues" evidence="3">
    <location>
        <begin position="1088"/>
        <end position="1110"/>
    </location>
</feature>
<dbReference type="InterPro" id="IPR006569">
    <property type="entry name" value="CID_dom"/>
</dbReference>
<dbReference type="GO" id="GO:0005634">
    <property type="term" value="C:nucleus"/>
    <property type="evidence" value="ECO:0007669"/>
    <property type="project" value="TreeGrafter"/>
</dbReference>
<dbReference type="Proteomes" id="UP001201812">
    <property type="component" value="Unassembled WGS sequence"/>
</dbReference>
<keyword evidence="7" id="KW-1185">Reference proteome</keyword>
<protein>
    <recommendedName>
        <fullName evidence="8">CID domain-containing protein</fullName>
    </recommendedName>
</protein>
<feature type="compositionally biased region" description="Polar residues" evidence="3">
    <location>
        <begin position="911"/>
        <end position="939"/>
    </location>
</feature>
<dbReference type="PANTHER" id="PTHR23140">
    <property type="entry name" value="RNA PROCESSING PROTEIN LD23810P"/>
    <property type="match status" value="1"/>
</dbReference>
<gene>
    <name evidence="6" type="ORF">DdX_01126</name>
</gene>
<feature type="region of interest" description="Disordered" evidence="3">
    <location>
        <begin position="366"/>
        <end position="468"/>
    </location>
</feature>
<feature type="region of interest" description="Disordered" evidence="3">
    <location>
        <begin position="716"/>
        <end position="1110"/>
    </location>
</feature>
<feature type="compositionally biased region" description="Basic and acidic residues" evidence="3">
    <location>
        <begin position="414"/>
        <end position="456"/>
    </location>
</feature>
<dbReference type="SUPFAM" id="SSF54928">
    <property type="entry name" value="RNA-binding domain, RBD"/>
    <property type="match status" value="1"/>
</dbReference>
<feature type="domain" description="CID" evidence="5">
    <location>
        <begin position="1"/>
        <end position="140"/>
    </location>
</feature>
<feature type="compositionally biased region" description="Polar residues" evidence="3">
    <location>
        <begin position="722"/>
        <end position="753"/>
    </location>
</feature>
<feature type="compositionally biased region" description="Basic and acidic residues" evidence="3">
    <location>
        <begin position="394"/>
        <end position="405"/>
    </location>
</feature>
<feature type="compositionally biased region" description="Low complexity" evidence="3">
    <location>
        <begin position="775"/>
        <end position="787"/>
    </location>
</feature>
<organism evidence="6 7">
    <name type="scientific">Ditylenchus destructor</name>
    <dbReference type="NCBI Taxonomy" id="166010"/>
    <lineage>
        <taxon>Eukaryota</taxon>
        <taxon>Metazoa</taxon>
        <taxon>Ecdysozoa</taxon>
        <taxon>Nematoda</taxon>
        <taxon>Chromadorea</taxon>
        <taxon>Rhabditida</taxon>
        <taxon>Tylenchina</taxon>
        <taxon>Tylenchomorpha</taxon>
        <taxon>Sphaerularioidea</taxon>
        <taxon>Anguinidae</taxon>
        <taxon>Anguininae</taxon>
        <taxon>Ditylenchus</taxon>
    </lineage>
</organism>
<dbReference type="Gene3D" id="1.25.40.90">
    <property type="match status" value="1"/>
</dbReference>
<dbReference type="SMART" id="SM00582">
    <property type="entry name" value="RPR"/>
    <property type="match status" value="1"/>
</dbReference>
<evidence type="ECO:0000256" key="2">
    <source>
        <dbReference type="PROSITE-ProRule" id="PRU00176"/>
    </source>
</evidence>
<evidence type="ECO:0000259" key="4">
    <source>
        <dbReference type="PROSITE" id="PS50102"/>
    </source>
</evidence>
<proteinExistence type="predicted"/>
<feature type="region of interest" description="Disordered" evidence="3">
    <location>
        <begin position="171"/>
        <end position="205"/>
    </location>
</feature>
<feature type="compositionally biased region" description="Polar residues" evidence="3">
    <location>
        <begin position="1046"/>
        <end position="1080"/>
    </location>
</feature>
<dbReference type="SMART" id="SM00360">
    <property type="entry name" value="RRM"/>
    <property type="match status" value="1"/>
</dbReference>
<dbReference type="AlphaFoldDB" id="A0AAD4RDH5"/>
<feature type="compositionally biased region" description="Basic and acidic residues" evidence="3">
    <location>
        <begin position="987"/>
        <end position="1008"/>
    </location>
</feature>
<dbReference type="InterPro" id="IPR035979">
    <property type="entry name" value="RBD_domain_sf"/>
</dbReference>
<dbReference type="InterPro" id="IPR000504">
    <property type="entry name" value="RRM_dom"/>
</dbReference>
<evidence type="ECO:0000256" key="1">
    <source>
        <dbReference type="ARBA" id="ARBA00022884"/>
    </source>
</evidence>
<comment type="caution">
    <text evidence="6">The sequence shown here is derived from an EMBL/GenBank/DDBJ whole genome shotgun (WGS) entry which is preliminary data.</text>
</comment>
<dbReference type="PANTHER" id="PTHR23140:SF4">
    <property type="entry name" value="PROTEIN CBR-NRD-1"/>
    <property type="match status" value="1"/>
</dbReference>
<dbReference type="InterPro" id="IPR051485">
    <property type="entry name" value="SR-CTD_assoc_factor"/>
</dbReference>
<keyword evidence="1 2" id="KW-0694">RNA-binding</keyword>
<feature type="compositionally biased region" description="Basic and acidic residues" evidence="3">
    <location>
        <begin position="947"/>
        <end position="956"/>
    </location>
</feature>
<accession>A0AAD4RDH5</accession>
<dbReference type="CDD" id="cd16983">
    <property type="entry name" value="CID_SCAF8_like"/>
    <property type="match status" value="1"/>
</dbReference>
<evidence type="ECO:0000313" key="6">
    <source>
        <dbReference type="EMBL" id="KAI1728917.1"/>
    </source>
</evidence>
<dbReference type="PROSITE" id="PS50102">
    <property type="entry name" value="RRM"/>
    <property type="match status" value="1"/>
</dbReference>
<evidence type="ECO:0008006" key="8">
    <source>
        <dbReference type="Google" id="ProtNLM"/>
    </source>
</evidence>